<proteinExistence type="predicted"/>
<dbReference type="AlphaFoldDB" id="A0AAV1KBD6"/>
<dbReference type="Gene3D" id="3.40.50.1820">
    <property type="entry name" value="alpha/beta hydrolase"/>
    <property type="match status" value="1"/>
</dbReference>
<dbReference type="SUPFAM" id="SSF53474">
    <property type="entry name" value="alpha/beta-Hydrolases"/>
    <property type="match status" value="1"/>
</dbReference>
<keyword evidence="2" id="KW-1185">Reference proteome</keyword>
<name>A0AAV1KBD6_9NEOP</name>
<evidence type="ECO:0000313" key="2">
    <source>
        <dbReference type="Proteomes" id="UP001314205"/>
    </source>
</evidence>
<dbReference type="InterPro" id="IPR029058">
    <property type="entry name" value="AB_hydrolase_fold"/>
</dbReference>
<evidence type="ECO:0008006" key="3">
    <source>
        <dbReference type="Google" id="ProtNLM"/>
    </source>
</evidence>
<dbReference type="PANTHER" id="PTHR11005">
    <property type="entry name" value="LYSOSOMAL ACID LIPASE-RELATED"/>
    <property type="match status" value="1"/>
</dbReference>
<comment type="caution">
    <text evidence="1">The sequence shown here is derived from an EMBL/GenBank/DDBJ whole genome shotgun (WGS) entry which is preliminary data.</text>
</comment>
<evidence type="ECO:0000313" key="1">
    <source>
        <dbReference type="EMBL" id="CAK1579839.1"/>
    </source>
</evidence>
<sequence length="179" mass="20883">MKKALKALFLQPLIGYSICIRETLFPITGNDEEELETDFLPVLLDHFPTTTSVKNLYHFAQVSYRRQFARFDYGVDINLDMYGYPMPPKYEVENVKMRVALFVGQNDFLSTVEDVAILKHNLPNVVQHLVIPRRKMNHVDFVLGLHMNEYLFPYIFGVLKTYESENVFSVSHPHNGRVR</sequence>
<reference evidence="1 2" key="1">
    <citation type="submission" date="2023-11" db="EMBL/GenBank/DDBJ databases">
        <authorList>
            <person name="Hedman E."/>
            <person name="Englund M."/>
            <person name="Stromberg M."/>
            <person name="Nyberg Akerstrom W."/>
            <person name="Nylinder S."/>
            <person name="Jareborg N."/>
            <person name="Kallberg Y."/>
            <person name="Kronander E."/>
        </authorList>
    </citation>
    <scope>NUCLEOTIDE SEQUENCE [LARGE SCALE GENOMIC DNA]</scope>
</reference>
<dbReference type="Proteomes" id="UP001314205">
    <property type="component" value="Unassembled WGS sequence"/>
</dbReference>
<protein>
    <recommendedName>
        <fullName evidence="3">Triacylglycerol lipase</fullName>
    </recommendedName>
</protein>
<gene>
    <name evidence="1" type="ORF">PARMNEM_LOCUS1725</name>
</gene>
<organism evidence="1 2">
    <name type="scientific">Parnassius mnemosyne</name>
    <name type="common">clouded apollo</name>
    <dbReference type="NCBI Taxonomy" id="213953"/>
    <lineage>
        <taxon>Eukaryota</taxon>
        <taxon>Metazoa</taxon>
        <taxon>Ecdysozoa</taxon>
        <taxon>Arthropoda</taxon>
        <taxon>Hexapoda</taxon>
        <taxon>Insecta</taxon>
        <taxon>Pterygota</taxon>
        <taxon>Neoptera</taxon>
        <taxon>Endopterygota</taxon>
        <taxon>Lepidoptera</taxon>
        <taxon>Glossata</taxon>
        <taxon>Ditrysia</taxon>
        <taxon>Papilionoidea</taxon>
        <taxon>Papilionidae</taxon>
        <taxon>Parnassiinae</taxon>
        <taxon>Parnassini</taxon>
        <taxon>Parnassius</taxon>
        <taxon>Driopa</taxon>
    </lineage>
</organism>
<dbReference type="EMBL" id="CAVLGL010000013">
    <property type="protein sequence ID" value="CAK1579839.1"/>
    <property type="molecule type" value="Genomic_DNA"/>
</dbReference>
<accession>A0AAV1KBD6</accession>